<comment type="caution">
    <text evidence="1">The sequence shown here is derived from an EMBL/GenBank/DDBJ whole genome shotgun (WGS) entry which is preliminary data.</text>
</comment>
<proteinExistence type="predicted"/>
<evidence type="ECO:0000313" key="2">
    <source>
        <dbReference type="Proteomes" id="UP000054776"/>
    </source>
</evidence>
<dbReference type="AlphaFoldDB" id="A0A0V1B6U4"/>
<dbReference type="Proteomes" id="UP000054776">
    <property type="component" value="Unassembled WGS sequence"/>
</dbReference>
<accession>A0A0V1B6U4</accession>
<gene>
    <name evidence="1" type="ORF">T01_5085</name>
</gene>
<reference evidence="1 2" key="1">
    <citation type="submission" date="2015-01" db="EMBL/GenBank/DDBJ databases">
        <title>Evolution of Trichinella species and genotypes.</title>
        <authorList>
            <person name="Korhonen P.K."/>
            <person name="Edoardo P."/>
            <person name="Giuseppe L.R."/>
            <person name="Gasser R.B."/>
        </authorList>
    </citation>
    <scope>NUCLEOTIDE SEQUENCE [LARGE SCALE GENOMIC DNA]</scope>
    <source>
        <strain evidence="1">ISS3</strain>
    </source>
</reference>
<organism evidence="1 2">
    <name type="scientific">Trichinella spiralis</name>
    <name type="common">Trichina worm</name>
    <dbReference type="NCBI Taxonomy" id="6334"/>
    <lineage>
        <taxon>Eukaryota</taxon>
        <taxon>Metazoa</taxon>
        <taxon>Ecdysozoa</taxon>
        <taxon>Nematoda</taxon>
        <taxon>Enoplea</taxon>
        <taxon>Dorylaimia</taxon>
        <taxon>Trichinellida</taxon>
        <taxon>Trichinellidae</taxon>
        <taxon>Trichinella</taxon>
    </lineage>
</organism>
<sequence>MRMMEQFLKLLLYSPKITIITVLMLLYENVASDCISLNDKLTSDSNMAIAASLDNFFPQNSRWVFRRNRECRISANTCCYCSYAPPMPYKPTPLSCITVQIIARNG</sequence>
<dbReference type="InParanoid" id="A0A0V1B6U4"/>
<keyword evidence="2" id="KW-1185">Reference proteome</keyword>
<protein>
    <submittedName>
        <fullName evidence="1">Uncharacterized protein</fullName>
    </submittedName>
</protein>
<evidence type="ECO:0000313" key="1">
    <source>
        <dbReference type="EMBL" id="KRY32243.1"/>
    </source>
</evidence>
<dbReference type="OrthoDB" id="5925126at2759"/>
<dbReference type="EMBL" id="JYDH01000102">
    <property type="protein sequence ID" value="KRY32243.1"/>
    <property type="molecule type" value="Genomic_DNA"/>
</dbReference>
<name>A0A0V1B6U4_TRISP</name>